<evidence type="ECO:0000313" key="9">
    <source>
        <dbReference type="EMBL" id="CAE0624646.1"/>
    </source>
</evidence>
<evidence type="ECO:0000256" key="4">
    <source>
        <dbReference type="ARBA" id="ARBA00022553"/>
    </source>
</evidence>
<keyword evidence="6" id="KW-0539">Nucleus</keyword>
<dbReference type="SUPFAM" id="SSF63562">
    <property type="entry name" value="RPB6/omega subunit-like"/>
    <property type="match status" value="1"/>
</dbReference>
<dbReference type="Gene3D" id="3.90.940.10">
    <property type="match status" value="1"/>
</dbReference>
<dbReference type="InterPro" id="IPR036161">
    <property type="entry name" value="RPB6/omega-like_sf"/>
</dbReference>
<feature type="compositionally biased region" description="Acidic residues" evidence="8">
    <location>
        <begin position="1"/>
        <end position="37"/>
    </location>
</feature>
<comment type="similarity">
    <text evidence="7">Belongs to the archaeal Rpo6/eukaryotic RPB6 RNA polymerase subunit family.</text>
</comment>
<organism evidence="9">
    <name type="scientific">Heterosigma akashiwo</name>
    <name type="common">Chromophytic alga</name>
    <name type="synonym">Heterosigma carterae</name>
    <dbReference type="NCBI Taxonomy" id="2829"/>
    <lineage>
        <taxon>Eukaryota</taxon>
        <taxon>Sar</taxon>
        <taxon>Stramenopiles</taxon>
        <taxon>Ochrophyta</taxon>
        <taxon>Raphidophyceae</taxon>
        <taxon>Chattonellales</taxon>
        <taxon>Chattonellaceae</taxon>
        <taxon>Heterosigma</taxon>
    </lineage>
</organism>
<dbReference type="GO" id="GO:0006362">
    <property type="term" value="P:transcription elongation by RNA polymerase I"/>
    <property type="evidence" value="ECO:0007669"/>
    <property type="project" value="UniProtKB-ARBA"/>
</dbReference>
<dbReference type="FunFam" id="3.90.940.10:FF:000004">
    <property type="entry name" value="DNA-directed RNA polymerases I, II, and III subunit RPABC2"/>
    <property type="match status" value="1"/>
</dbReference>
<dbReference type="GO" id="GO:0006366">
    <property type="term" value="P:transcription by RNA polymerase II"/>
    <property type="evidence" value="ECO:0007669"/>
    <property type="project" value="TreeGrafter"/>
</dbReference>
<protein>
    <recommendedName>
        <fullName evidence="2">DNA-directed RNA polymerases I, II, and III subunit RPABC2</fullName>
    </recommendedName>
</protein>
<dbReference type="AlphaFoldDB" id="A0A6S9M2J6"/>
<dbReference type="InterPro" id="IPR006110">
    <property type="entry name" value="Pol_omega/Rpo6/RPB6"/>
</dbReference>
<dbReference type="NCBIfam" id="NF002207">
    <property type="entry name" value="PRK01099.1-2"/>
    <property type="match status" value="1"/>
</dbReference>
<dbReference type="InterPro" id="IPR028363">
    <property type="entry name" value="RPB6"/>
</dbReference>
<keyword evidence="3" id="KW-0240">DNA-directed RNA polymerase</keyword>
<evidence type="ECO:0000256" key="5">
    <source>
        <dbReference type="ARBA" id="ARBA00023163"/>
    </source>
</evidence>
<name>A0A6S9M2J6_HETAK</name>
<dbReference type="GO" id="GO:0042797">
    <property type="term" value="P:tRNA transcription by RNA polymerase III"/>
    <property type="evidence" value="ECO:0007669"/>
    <property type="project" value="TreeGrafter"/>
</dbReference>
<reference evidence="9" key="1">
    <citation type="submission" date="2021-01" db="EMBL/GenBank/DDBJ databases">
        <authorList>
            <person name="Corre E."/>
            <person name="Pelletier E."/>
            <person name="Niang G."/>
            <person name="Scheremetjew M."/>
            <person name="Finn R."/>
            <person name="Kale V."/>
            <person name="Holt S."/>
            <person name="Cochrane G."/>
            <person name="Meng A."/>
            <person name="Brown T."/>
            <person name="Cohen L."/>
        </authorList>
    </citation>
    <scope>NUCLEOTIDE SEQUENCE</scope>
    <source>
        <strain evidence="9">CCMP3107</strain>
    </source>
</reference>
<evidence type="ECO:0000256" key="6">
    <source>
        <dbReference type="ARBA" id="ARBA00023242"/>
    </source>
</evidence>
<evidence type="ECO:0000256" key="1">
    <source>
        <dbReference type="ARBA" id="ARBA00004123"/>
    </source>
</evidence>
<proteinExistence type="inferred from homology"/>
<comment type="subcellular location">
    <subcellularLocation>
        <location evidence="1">Nucleus</location>
    </subcellularLocation>
</comment>
<dbReference type="GO" id="GO:0005665">
    <property type="term" value="C:RNA polymerase II, core complex"/>
    <property type="evidence" value="ECO:0007669"/>
    <property type="project" value="InterPro"/>
</dbReference>
<dbReference type="PIRSF" id="PIRSF000778">
    <property type="entry name" value="RpoK/RPB6"/>
    <property type="match status" value="1"/>
</dbReference>
<dbReference type="Pfam" id="PF01192">
    <property type="entry name" value="RNA_pol_Rpb6"/>
    <property type="match status" value="1"/>
</dbReference>
<evidence type="ECO:0000256" key="3">
    <source>
        <dbReference type="ARBA" id="ARBA00022478"/>
    </source>
</evidence>
<dbReference type="PROSITE" id="PS01111">
    <property type="entry name" value="RNA_POL_K_14KD"/>
    <property type="match status" value="1"/>
</dbReference>
<evidence type="ECO:0000256" key="7">
    <source>
        <dbReference type="ARBA" id="ARBA00025773"/>
    </source>
</evidence>
<dbReference type="EMBL" id="HBIU01008314">
    <property type="protein sequence ID" value="CAE0624646.1"/>
    <property type="molecule type" value="Transcribed_RNA"/>
</dbReference>
<dbReference type="GO" id="GO:0005666">
    <property type="term" value="C:RNA polymerase III complex"/>
    <property type="evidence" value="ECO:0007669"/>
    <property type="project" value="TreeGrafter"/>
</dbReference>
<gene>
    <name evidence="9" type="ORF">HAKA00212_LOCUS3313</name>
</gene>
<feature type="region of interest" description="Disordered" evidence="8">
    <location>
        <begin position="1"/>
        <end position="41"/>
    </location>
</feature>
<dbReference type="NCBIfam" id="NF002208">
    <property type="entry name" value="PRK01099.1-3"/>
    <property type="match status" value="1"/>
</dbReference>
<keyword evidence="5" id="KW-0804">Transcription</keyword>
<dbReference type="GO" id="GO:0005736">
    <property type="term" value="C:RNA polymerase I complex"/>
    <property type="evidence" value="ECO:0007669"/>
    <property type="project" value="UniProtKB-ARBA"/>
</dbReference>
<dbReference type="GO" id="GO:0003677">
    <property type="term" value="F:DNA binding"/>
    <property type="evidence" value="ECO:0007669"/>
    <property type="project" value="InterPro"/>
</dbReference>
<dbReference type="GO" id="GO:0003899">
    <property type="term" value="F:DNA-directed RNA polymerase activity"/>
    <property type="evidence" value="ECO:0007669"/>
    <property type="project" value="InterPro"/>
</dbReference>
<keyword evidence="4" id="KW-0597">Phosphoprotein</keyword>
<dbReference type="InterPro" id="IPR020708">
    <property type="entry name" value="DNA-dir_RNA_polK_14-18kDa_CS"/>
</dbReference>
<dbReference type="InterPro" id="IPR006111">
    <property type="entry name" value="Rpo6/Rpb6"/>
</dbReference>
<dbReference type="HAMAP" id="MF_00192">
    <property type="entry name" value="RNApol_arch_Rpo6"/>
    <property type="match status" value="1"/>
</dbReference>
<evidence type="ECO:0000256" key="8">
    <source>
        <dbReference type="SAM" id="MobiDB-lite"/>
    </source>
</evidence>
<evidence type="ECO:0000256" key="2">
    <source>
        <dbReference type="ARBA" id="ARBA00020808"/>
    </source>
</evidence>
<accession>A0A6S9M2J6</accession>
<dbReference type="SMART" id="SM01409">
    <property type="entry name" value="RNA_pol_Rpb6"/>
    <property type="match status" value="1"/>
</dbReference>
<sequence>MEEEDYDGDEGNAYEAFIDEEPEVMEEAGEGDDEEALDDGKPKVELLEQTEQQAIKQENRITTKYMTKYERARILGTRALQISMNAPVMVDIEGETDPLRIAMKELREKKIPIIVRRYLPDGSYEDWGADELIVEDVMRTGESGSY</sequence>
<dbReference type="PANTHER" id="PTHR47227:SF5">
    <property type="entry name" value="DNA-DIRECTED RNA POLYMERASES I, II, AND III SUBUNIT RPABC2"/>
    <property type="match status" value="1"/>
</dbReference>
<dbReference type="PIRSF" id="PIRSF500154">
    <property type="entry name" value="RPB6"/>
    <property type="match status" value="1"/>
</dbReference>
<dbReference type="PANTHER" id="PTHR47227">
    <property type="entry name" value="DNA-DIRECTED RNA POLYMERASE SUBUNIT K"/>
    <property type="match status" value="1"/>
</dbReference>